<dbReference type="Proteomes" id="UP000708148">
    <property type="component" value="Unassembled WGS sequence"/>
</dbReference>
<dbReference type="EMBL" id="CAJHUC010001179">
    <property type="protein sequence ID" value="CAD7700114.1"/>
    <property type="molecule type" value="Genomic_DNA"/>
</dbReference>
<dbReference type="Pfam" id="PF17035">
    <property type="entry name" value="BET"/>
    <property type="match status" value="1"/>
</dbReference>
<evidence type="ECO:0000313" key="9">
    <source>
        <dbReference type="Proteomes" id="UP000708148"/>
    </source>
</evidence>
<feature type="domain" description="NET" evidence="7">
    <location>
        <begin position="296"/>
        <end position="375"/>
    </location>
</feature>
<feature type="region of interest" description="Disordered" evidence="5">
    <location>
        <begin position="1"/>
        <end position="41"/>
    </location>
</feature>
<dbReference type="PRINTS" id="PR00503">
    <property type="entry name" value="BROMODOMAIN"/>
</dbReference>
<evidence type="ECO:0000259" key="6">
    <source>
        <dbReference type="PROSITE" id="PS50014"/>
    </source>
</evidence>
<dbReference type="InterPro" id="IPR036427">
    <property type="entry name" value="Bromodomain-like_sf"/>
</dbReference>
<dbReference type="OrthoDB" id="21449at2759"/>
<dbReference type="Gene3D" id="1.20.920.10">
    <property type="entry name" value="Bromodomain-like"/>
    <property type="match status" value="1"/>
</dbReference>
<accession>A0A8S1J290</accession>
<dbReference type="SUPFAM" id="SSF47370">
    <property type="entry name" value="Bromodomain"/>
    <property type="match status" value="1"/>
</dbReference>
<feature type="region of interest" description="Disordered" evidence="5">
    <location>
        <begin position="401"/>
        <end position="420"/>
    </location>
</feature>
<dbReference type="PROSITE" id="PS50014">
    <property type="entry name" value="BROMODOMAIN_2"/>
    <property type="match status" value="1"/>
</dbReference>
<evidence type="ECO:0000256" key="5">
    <source>
        <dbReference type="SAM" id="MobiDB-lite"/>
    </source>
</evidence>
<keyword evidence="1" id="KW-0805">Transcription regulation</keyword>
<evidence type="ECO:0000256" key="1">
    <source>
        <dbReference type="ARBA" id="ARBA00023015"/>
    </source>
</evidence>
<dbReference type="Gene3D" id="1.20.1270.220">
    <property type="match status" value="1"/>
</dbReference>
<evidence type="ECO:0000256" key="3">
    <source>
        <dbReference type="ARBA" id="ARBA00023163"/>
    </source>
</evidence>
<evidence type="ECO:0000259" key="7">
    <source>
        <dbReference type="PROSITE" id="PS51525"/>
    </source>
</evidence>
<dbReference type="Pfam" id="PF00439">
    <property type="entry name" value="Bromodomain"/>
    <property type="match status" value="1"/>
</dbReference>
<feature type="domain" description="Bromo" evidence="6">
    <location>
        <begin position="163"/>
        <end position="242"/>
    </location>
</feature>
<proteinExistence type="predicted"/>
<gene>
    <name evidence="8" type="ORF">OSTQU699_LOCUS5473</name>
</gene>
<dbReference type="SMART" id="SM00297">
    <property type="entry name" value="BROMO"/>
    <property type="match status" value="1"/>
</dbReference>
<evidence type="ECO:0008006" key="10">
    <source>
        <dbReference type="Google" id="ProtNLM"/>
    </source>
</evidence>
<dbReference type="PANTHER" id="PTHR45926">
    <property type="entry name" value="OSJNBA0053K19.4 PROTEIN"/>
    <property type="match status" value="1"/>
</dbReference>
<keyword evidence="2 4" id="KW-0103">Bromodomain</keyword>
<organism evidence="8 9">
    <name type="scientific">Ostreobium quekettii</name>
    <dbReference type="NCBI Taxonomy" id="121088"/>
    <lineage>
        <taxon>Eukaryota</taxon>
        <taxon>Viridiplantae</taxon>
        <taxon>Chlorophyta</taxon>
        <taxon>core chlorophytes</taxon>
        <taxon>Ulvophyceae</taxon>
        <taxon>TCBD clade</taxon>
        <taxon>Bryopsidales</taxon>
        <taxon>Ostreobineae</taxon>
        <taxon>Ostreobiaceae</taxon>
        <taxon>Ostreobium</taxon>
    </lineage>
</organism>
<dbReference type="InterPro" id="IPR038336">
    <property type="entry name" value="NET_sf"/>
</dbReference>
<feature type="compositionally biased region" description="Gly residues" evidence="5">
    <location>
        <begin position="111"/>
        <end position="120"/>
    </location>
</feature>
<feature type="region of interest" description="Disordered" evidence="5">
    <location>
        <begin position="267"/>
        <end position="305"/>
    </location>
</feature>
<dbReference type="PROSITE" id="PS51525">
    <property type="entry name" value="NET"/>
    <property type="match status" value="1"/>
</dbReference>
<sequence>MFDGRGESTSPRDATAETAETAEANLMRIRQEEDARERRADLENELESVRHSIVGLERQIQAIKEARGWFVRPGKKKVLGNGAHAEVWRGLVERGEVAWSWGGPKRQGAKSGRGGKSGGRGGRRGREGGASGLIGKRGRKPTAKERRVMSIWAQCVTILNALKKHRYAWPFLEAVDPVALNIPDYLDVVKRPMDLGEVSRRVAHEPEKGIYRQYGCPAEFRDDVRQIWSNCRAYNRPGQDVRAMGDFLSEMWEKRWCQSEIEEKWNAEEGGGSGQGSTSAFSSVNGSLNTKGRRGPPGGDNPNRELTFLDKRRLAQQIGSLHGPQLSGIAEILLSSGVQESDDEMVLDMEQLETRTLWRLKQYVDGIHSARKKGKGPVKKSVQMGKTEVNGVEQCSSQMLESATVDSDAGESSDLSLGTT</sequence>
<feature type="region of interest" description="Disordered" evidence="5">
    <location>
        <begin position="102"/>
        <end position="142"/>
    </location>
</feature>
<comment type="caution">
    <text evidence="8">The sequence shown here is derived from an EMBL/GenBank/DDBJ whole genome shotgun (WGS) entry which is preliminary data.</text>
</comment>
<reference evidence="8" key="1">
    <citation type="submission" date="2020-12" db="EMBL/GenBank/DDBJ databases">
        <authorList>
            <person name="Iha C."/>
        </authorList>
    </citation>
    <scope>NUCLEOTIDE SEQUENCE</scope>
</reference>
<evidence type="ECO:0000313" key="8">
    <source>
        <dbReference type="EMBL" id="CAD7700114.1"/>
    </source>
</evidence>
<feature type="compositionally biased region" description="Basic and acidic residues" evidence="5">
    <location>
        <begin position="29"/>
        <end position="41"/>
    </location>
</feature>
<keyword evidence="9" id="KW-1185">Reference proteome</keyword>
<dbReference type="InterPro" id="IPR027353">
    <property type="entry name" value="NET_dom"/>
</dbReference>
<dbReference type="InterPro" id="IPR001487">
    <property type="entry name" value="Bromodomain"/>
</dbReference>
<evidence type="ECO:0000256" key="2">
    <source>
        <dbReference type="ARBA" id="ARBA00023117"/>
    </source>
</evidence>
<keyword evidence="3" id="KW-0804">Transcription</keyword>
<dbReference type="AlphaFoldDB" id="A0A8S1J290"/>
<name>A0A8S1J290_9CHLO</name>
<protein>
    <recommendedName>
        <fullName evidence="10">Bromodomain-containing protein</fullName>
    </recommendedName>
</protein>
<evidence type="ECO:0000256" key="4">
    <source>
        <dbReference type="PROSITE-ProRule" id="PRU00035"/>
    </source>
</evidence>